<comment type="caution">
    <text evidence="1">The sequence shown here is derived from an EMBL/GenBank/DDBJ whole genome shotgun (WGS) entry which is preliminary data.</text>
</comment>
<sequence>MRASPYATQLALLLFR</sequence>
<proteinExistence type="predicted"/>
<organism evidence="1 2">
    <name type="scientific">Colletotrichum gloeosporioides (strain Cg-14)</name>
    <name type="common">Anthracnose fungus</name>
    <name type="synonym">Glomerella cingulata</name>
    <dbReference type="NCBI Taxonomy" id="1237896"/>
    <lineage>
        <taxon>Eukaryota</taxon>
        <taxon>Fungi</taxon>
        <taxon>Dikarya</taxon>
        <taxon>Ascomycota</taxon>
        <taxon>Pezizomycotina</taxon>
        <taxon>Sordariomycetes</taxon>
        <taxon>Hypocreomycetidae</taxon>
        <taxon>Glomerellales</taxon>
        <taxon>Glomerellaceae</taxon>
        <taxon>Colletotrichum</taxon>
        <taxon>Colletotrichum gloeosporioides species complex</taxon>
    </lineage>
</organism>
<name>T0LC52_COLGC</name>
<accession>T0LC52</accession>
<dbReference type="Proteomes" id="UP000015530">
    <property type="component" value="Unassembled WGS sequence"/>
</dbReference>
<reference evidence="2" key="1">
    <citation type="journal article" date="2013" name="Mol. Plant Microbe Interact.">
        <title>Global aspects of pacC regulation of pathogenicity genes in Colletotrichum gloeosporioides as revealed by transcriptome analysis.</title>
        <authorList>
            <person name="Alkan N."/>
            <person name="Meng X."/>
            <person name="Friedlander G."/>
            <person name="Reuveni E."/>
            <person name="Sukno S."/>
            <person name="Sherman A."/>
            <person name="Thon M."/>
            <person name="Fluhr R."/>
            <person name="Prusky D."/>
        </authorList>
    </citation>
    <scope>NUCLEOTIDE SEQUENCE [LARGE SCALE GENOMIC DNA]</scope>
    <source>
        <strain evidence="2">Cg-14</strain>
    </source>
</reference>
<protein>
    <submittedName>
        <fullName evidence="1">Uncharacterized protein</fullName>
    </submittedName>
</protein>
<dbReference type="EMBL" id="AMYD01003622">
    <property type="protein sequence ID" value="EQB45865.1"/>
    <property type="molecule type" value="Genomic_DNA"/>
</dbReference>
<evidence type="ECO:0000313" key="2">
    <source>
        <dbReference type="Proteomes" id="UP000015530"/>
    </source>
</evidence>
<evidence type="ECO:0000313" key="1">
    <source>
        <dbReference type="EMBL" id="EQB45865.1"/>
    </source>
</evidence>
<gene>
    <name evidence="1" type="ORF">CGLO_15201</name>
</gene>
<dbReference type="AlphaFoldDB" id="T0LC52"/>
<dbReference type="HOGENOM" id="CLU_3433141_0_0_1"/>